<organism evidence="2 3">
    <name type="scientific">Bordetella genomosp. 13</name>
    <dbReference type="NCBI Taxonomy" id="463040"/>
    <lineage>
        <taxon>Bacteria</taxon>
        <taxon>Pseudomonadati</taxon>
        <taxon>Pseudomonadota</taxon>
        <taxon>Betaproteobacteria</taxon>
        <taxon>Burkholderiales</taxon>
        <taxon>Alcaligenaceae</taxon>
        <taxon>Bordetella</taxon>
    </lineage>
</organism>
<keyword evidence="3" id="KW-1185">Reference proteome</keyword>
<dbReference type="SMART" id="SM00421">
    <property type="entry name" value="HTH_LUXR"/>
    <property type="match status" value="1"/>
</dbReference>
<dbReference type="AlphaFoldDB" id="A0A1W6ZFA1"/>
<sequence>MDATTREEAELVGKLYAGILHADRWQQALSAVTAHVGGHHAALMMVEPNSKGLAVESGAALMRGAGDTEDVFEGQGIGALMCAPLVRLPGGEWYISFQRARDSGPFTPEHERALLRLVPHLRESVRLRLRLTETERQAALAKASMDAIAAPLLVVDADGMVVLANIRGERWLIQNEKRLATHGRWQRVLQAACGKDGPARVGACRLQGPQEDYIVATPLAPDHRYAASHPQPLAMVLVRSASGQPLSLQGSLAEVFRLTPAETRLLELLQQDMSLAEAAKTLGVSYATVKTQLASLFDKTGARRQAELLLLVTRLSMAAVHGGD</sequence>
<dbReference type="SUPFAM" id="SSF46894">
    <property type="entry name" value="C-terminal effector domain of the bipartite response regulators"/>
    <property type="match status" value="1"/>
</dbReference>
<dbReference type="Proteomes" id="UP000194161">
    <property type="component" value="Chromosome"/>
</dbReference>
<dbReference type="InterPro" id="IPR016032">
    <property type="entry name" value="Sig_transdc_resp-reg_C-effctor"/>
</dbReference>
<feature type="domain" description="HTH luxR-type" evidence="1">
    <location>
        <begin position="251"/>
        <end position="316"/>
    </location>
</feature>
<dbReference type="RefSeq" id="WP_086079762.1">
    <property type="nucleotide sequence ID" value="NZ_CP021111.1"/>
</dbReference>
<evidence type="ECO:0000313" key="2">
    <source>
        <dbReference type="EMBL" id="ARP96009.1"/>
    </source>
</evidence>
<dbReference type="InterPro" id="IPR036388">
    <property type="entry name" value="WH-like_DNA-bd_sf"/>
</dbReference>
<gene>
    <name evidence="2" type="ORF">CAL15_17495</name>
</gene>
<dbReference type="Gene3D" id="1.10.10.10">
    <property type="entry name" value="Winged helix-like DNA-binding domain superfamily/Winged helix DNA-binding domain"/>
    <property type="match status" value="1"/>
</dbReference>
<dbReference type="GO" id="GO:0003677">
    <property type="term" value="F:DNA binding"/>
    <property type="evidence" value="ECO:0007669"/>
    <property type="project" value="InterPro"/>
</dbReference>
<dbReference type="EMBL" id="CP021111">
    <property type="protein sequence ID" value="ARP96009.1"/>
    <property type="molecule type" value="Genomic_DNA"/>
</dbReference>
<dbReference type="OrthoDB" id="5497412at2"/>
<dbReference type="KEGG" id="bgm:CAL15_17495"/>
<dbReference type="PROSITE" id="PS50043">
    <property type="entry name" value="HTH_LUXR_2"/>
    <property type="match status" value="1"/>
</dbReference>
<name>A0A1W6ZFA1_9BORD</name>
<proteinExistence type="predicted"/>
<accession>A0A1W6ZFA1</accession>
<protein>
    <recommendedName>
        <fullName evidence="1">HTH luxR-type domain-containing protein</fullName>
    </recommendedName>
</protein>
<dbReference type="GO" id="GO:0006355">
    <property type="term" value="P:regulation of DNA-templated transcription"/>
    <property type="evidence" value="ECO:0007669"/>
    <property type="project" value="InterPro"/>
</dbReference>
<dbReference type="InterPro" id="IPR000792">
    <property type="entry name" value="Tscrpt_reg_LuxR_C"/>
</dbReference>
<reference evidence="2 3" key="1">
    <citation type="submission" date="2017-05" db="EMBL/GenBank/DDBJ databases">
        <title>Complete and WGS of Bordetella genogroups.</title>
        <authorList>
            <person name="Spilker T."/>
            <person name="LiPuma J."/>
        </authorList>
    </citation>
    <scope>NUCLEOTIDE SEQUENCE [LARGE SCALE GENOMIC DNA]</scope>
    <source>
        <strain evidence="2 3">AU7206</strain>
    </source>
</reference>
<evidence type="ECO:0000259" key="1">
    <source>
        <dbReference type="PROSITE" id="PS50043"/>
    </source>
</evidence>
<evidence type="ECO:0000313" key="3">
    <source>
        <dbReference type="Proteomes" id="UP000194161"/>
    </source>
</evidence>
<dbReference type="STRING" id="463040.CAL15_17495"/>